<evidence type="ECO:0000256" key="6">
    <source>
        <dbReference type="ARBA" id="ARBA00022842"/>
    </source>
</evidence>
<comment type="subunit">
    <text evidence="1">Homodimer.</text>
</comment>
<keyword evidence="5" id="KW-0378">Hydrolase</keyword>
<dbReference type="GO" id="GO:0045004">
    <property type="term" value="P:DNA replication proofreading"/>
    <property type="evidence" value="ECO:0007669"/>
    <property type="project" value="TreeGrafter"/>
</dbReference>
<dbReference type="GO" id="GO:0046872">
    <property type="term" value="F:metal ion binding"/>
    <property type="evidence" value="ECO:0007669"/>
    <property type="project" value="UniProtKB-KW"/>
</dbReference>
<reference evidence="8" key="1">
    <citation type="submission" date="2018-06" db="EMBL/GenBank/DDBJ databases">
        <authorList>
            <person name="Zhirakovskaya E."/>
        </authorList>
    </citation>
    <scope>NUCLEOTIDE SEQUENCE</scope>
</reference>
<dbReference type="NCBIfam" id="TIGR01298">
    <property type="entry name" value="RNaseT"/>
    <property type="match status" value="1"/>
</dbReference>
<sequence>MTLVNGKSPIARRFRGFLPVVIDVETAGFNAKTDALLEIAAVLLELDEHGFLHRGKTYAHHIIPFPGANLEPSALKFNGIDPYHPFRLAIAEKEALENIFRPIRKEIKATKCTRAVLVGHNPFFDINFINTAVERAGVKRNPLHPFSTFDTATLGGLAFGQTVLARAAEAAGLDWDNEKAHSAIYDAEGTADLFCDIVNRWQTLAPFDFNTG</sequence>
<dbReference type="GO" id="GO:0003676">
    <property type="term" value="F:nucleic acid binding"/>
    <property type="evidence" value="ECO:0007669"/>
    <property type="project" value="InterPro"/>
</dbReference>
<dbReference type="FunFam" id="3.30.420.10:FF:000009">
    <property type="entry name" value="Ribonuclease T"/>
    <property type="match status" value="1"/>
</dbReference>
<name>A0A3B0YZB6_9ZZZZ</name>
<dbReference type="InterPro" id="IPR005987">
    <property type="entry name" value="RNase_T"/>
</dbReference>
<protein>
    <submittedName>
        <fullName evidence="8">Ribonuclease T</fullName>
    </submittedName>
</protein>
<dbReference type="CDD" id="cd06134">
    <property type="entry name" value="RNaseT"/>
    <property type="match status" value="1"/>
</dbReference>
<evidence type="ECO:0000256" key="2">
    <source>
        <dbReference type="ARBA" id="ARBA00022694"/>
    </source>
</evidence>
<dbReference type="GO" id="GO:0005829">
    <property type="term" value="C:cytosol"/>
    <property type="evidence" value="ECO:0007669"/>
    <property type="project" value="TreeGrafter"/>
</dbReference>
<proteinExistence type="inferred from homology"/>
<dbReference type="SUPFAM" id="SSF53098">
    <property type="entry name" value="Ribonuclease H-like"/>
    <property type="match status" value="1"/>
</dbReference>
<feature type="domain" description="Exonuclease" evidence="7">
    <location>
        <begin position="18"/>
        <end position="203"/>
    </location>
</feature>
<dbReference type="GO" id="GO:0008033">
    <property type="term" value="P:tRNA processing"/>
    <property type="evidence" value="ECO:0007669"/>
    <property type="project" value="UniProtKB-KW"/>
</dbReference>
<keyword evidence="4" id="KW-0479">Metal-binding</keyword>
<organism evidence="8">
    <name type="scientific">hydrothermal vent metagenome</name>
    <dbReference type="NCBI Taxonomy" id="652676"/>
    <lineage>
        <taxon>unclassified sequences</taxon>
        <taxon>metagenomes</taxon>
        <taxon>ecological metagenomes</taxon>
    </lineage>
</organism>
<dbReference type="GO" id="GO:0008408">
    <property type="term" value="F:3'-5' exonuclease activity"/>
    <property type="evidence" value="ECO:0007669"/>
    <property type="project" value="TreeGrafter"/>
</dbReference>
<accession>A0A3B0YZB6</accession>
<dbReference type="SMART" id="SM00479">
    <property type="entry name" value="EXOIII"/>
    <property type="match status" value="1"/>
</dbReference>
<dbReference type="HAMAP" id="MF_00157">
    <property type="entry name" value="RNase_T"/>
    <property type="match status" value="1"/>
</dbReference>
<dbReference type="GO" id="GO:0004540">
    <property type="term" value="F:RNA nuclease activity"/>
    <property type="evidence" value="ECO:0007669"/>
    <property type="project" value="InterPro"/>
</dbReference>
<keyword evidence="6" id="KW-0460">Magnesium</keyword>
<dbReference type="InterPro" id="IPR036397">
    <property type="entry name" value="RNaseH_sf"/>
</dbReference>
<keyword evidence="3" id="KW-0540">Nuclease</keyword>
<dbReference type="InterPro" id="IPR013520">
    <property type="entry name" value="Ribonucl_H"/>
</dbReference>
<evidence type="ECO:0000256" key="4">
    <source>
        <dbReference type="ARBA" id="ARBA00022723"/>
    </source>
</evidence>
<keyword evidence="2" id="KW-0819">tRNA processing</keyword>
<dbReference type="PANTHER" id="PTHR30231">
    <property type="entry name" value="DNA POLYMERASE III SUBUNIT EPSILON"/>
    <property type="match status" value="1"/>
</dbReference>
<evidence type="ECO:0000256" key="3">
    <source>
        <dbReference type="ARBA" id="ARBA00022722"/>
    </source>
</evidence>
<evidence type="ECO:0000256" key="1">
    <source>
        <dbReference type="ARBA" id="ARBA00011738"/>
    </source>
</evidence>
<dbReference type="Gene3D" id="3.30.420.10">
    <property type="entry name" value="Ribonuclease H-like superfamily/Ribonuclease H"/>
    <property type="match status" value="1"/>
</dbReference>
<dbReference type="AlphaFoldDB" id="A0A3B0YZB6"/>
<evidence type="ECO:0000313" key="8">
    <source>
        <dbReference type="EMBL" id="VAW84721.1"/>
    </source>
</evidence>
<gene>
    <name evidence="8" type="ORF">MNBD_GAMMA16-2008</name>
</gene>
<evidence type="ECO:0000259" key="7">
    <source>
        <dbReference type="SMART" id="SM00479"/>
    </source>
</evidence>
<evidence type="ECO:0000256" key="5">
    <source>
        <dbReference type="ARBA" id="ARBA00022801"/>
    </source>
</evidence>
<dbReference type="Pfam" id="PF00929">
    <property type="entry name" value="RNase_T"/>
    <property type="match status" value="1"/>
</dbReference>
<dbReference type="InterPro" id="IPR012337">
    <property type="entry name" value="RNaseH-like_sf"/>
</dbReference>
<dbReference type="PANTHER" id="PTHR30231:SF2">
    <property type="entry name" value="RIBONUCLEASE T"/>
    <property type="match status" value="1"/>
</dbReference>
<dbReference type="EMBL" id="UOFO01000051">
    <property type="protein sequence ID" value="VAW84721.1"/>
    <property type="molecule type" value="Genomic_DNA"/>
</dbReference>